<dbReference type="Proteomes" id="UP000007102">
    <property type="component" value="Chromosome"/>
</dbReference>
<dbReference type="eggNOG" id="COG2956">
    <property type="taxonomic scope" value="Bacteria"/>
</dbReference>
<dbReference type="InParanoid" id="F0S2L1"/>
<dbReference type="STRING" id="868864.Dester_0429"/>
<dbReference type="HOGENOM" id="CLU_059365_1_0_0"/>
<dbReference type="AlphaFoldDB" id="F0S2L1"/>
<dbReference type="InterPro" id="IPR011990">
    <property type="entry name" value="TPR-like_helical_dom_sf"/>
</dbReference>
<dbReference type="EMBL" id="CP002543">
    <property type="protein sequence ID" value="ADY73083.1"/>
    <property type="molecule type" value="Genomic_DNA"/>
</dbReference>
<keyword evidence="2" id="KW-0802">TPR repeat</keyword>
<evidence type="ECO:0000313" key="5">
    <source>
        <dbReference type="Proteomes" id="UP000007102"/>
    </source>
</evidence>
<accession>F0S2L1</accession>
<evidence type="ECO:0000256" key="1">
    <source>
        <dbReference type="ARBA" id="ARBA00022723"/>
    </source>
</evidence>
<dbReference type="KEGG" id="dte:Dester_0429"/>
<evidence type="ECO:0000259" key="3">
    <source>
        <dbReference type="Pfam" id="PF18073"/>
    </source>
</evidence>
<gene>
    <name evidence="4" type="ordered locus">Dester_0429</name>
</gene>
<dbReference type="SUPFAM" id="SSF48452">
    <property type="entry name" value="TPR-like"/>
    <property type="match status" value="1"/>
</dbReference>
<dbReference type="SMART" id="SM00028">
    <property type="entry name" value="TPR"/>
    <property type="match status" value="3"/>
</dbReference>
<evidence type="ECO:0000256" key="2">
    <source>
        <dbReference type="PROSITE-ProRule" id="PRU00339"/>
    </source>
</evidence>
<name>F0S2L1_DESTD</name>
<evidence type="ECO:0000313" key="4">
    <source>
        <dbReference type="EMBL" id="ADY73083.1"/>
    </source>
</evidence>
<dbReference type="PROSITE" id="PS50005">
    <property type="entry name" value="TPR"/>
    <property type="match status" value="2"/>
</dbReference>
<sequence>MIDYLRKFLHKKEKTTIVGYLKKLSINRHDLIEQVPDIDVDSPVNAYVTLAMLLKEKGEFYKSLKILEKLKKENLSESEKKLVYLNLALVYKSAGFLDRAEEALKEGISLFPSESFFYYELAQIKKSSGKLEEAVEFLERAVSLKKEFEDELIHTKLYLADSYIERGRTDKAFKIVRKLNLKVPIPLFYYVLSKLYYFVGETEKGYRKALQGMKLSPKHQAPFLKVIEEFESLSEDKLREIIKEIGLSPVTGKMLVEKLKVSGDKKQLLTLLQELNAKFPLDPEIKELFLKTLWEIGKRKQVVEEIEKFLLTLKKEKKIFKCENCGYETDTFDWICPRCRHWETLGISCEG</sequence>
<protein>
    <submittedName>
        <fullName evidence="4">Tetratricopeptide TPR_1 repeat-containing protein</fullName>
    </submittedName>
</protein>
<reference evidence="5" key="2">
    <citation type="submission" date="2011-02" db="EMBL/GenBank/DDBJ databases">
        <title>The complete genome of Desulfurobacterium thermolithotrophum DSM 11699.</title>
        <authorList>
            <consortium name="US DOE Joint Genome Institute (JGI-PGF)"/>
            <person name="Lucas S."/>
            <person name="Copeland A."/>
            <person name="Lapidus A."/>
            <person name="Bruce D."/>
            <person name="Goodwin L."/>
            <person name="Pitluck S."/>
            <person name="Kyrpides N."/>
            <person name="Mavromatis K."/>
            <person name="Pagani I."/>
            <person name="Ivanova N."/>
            <person name="Mikhailova N."/>
            <person name="Daligault H."/>
            <person name="Detter J.C."/>
            <person name="Tapia R."/>
            <person name="Han C."/>
            <person name="Land M."/>
            <person name="Hauser L."/>
            <person name="Markowitz V."/>
            <person name="Cheng J.-F."/>
            <person name="Hugenholtz P."/>
            <person name="Woyke T."/>
            <person name="Wu D."/>
            <person name="Spring S."/>
            <person name="Brambilla E."/>
            <person name="Klenk H.-P."/>
            <person name="Eisen J.A."/>
        </authorList>
    </citation>
    <scope>NUCLEOTIDE SEQUENCE [LARGE SCALE GENOMIC DNA]</scope>
    <source>
        <strain evidence="5">DSM 11699 / BSA</strain>
    </source>
</reference>
<keyword evidence="1" id="KW-0479">Metal-binding</keyword>
<proteinExistence type="predicted"/>
<dbReference type="RefSeq" id="WP_013638041.1">
    <property type="nucleotide sequence ID" value="NC_015185.1"/>
</dbReference>
<feature type="domain" description="LapB rubredoxin metal binding" evidence="3">
    <location>
        <begin position="320"/>
        <end position="345"/>
    </location>
</feature>
<dbReference type="InterPro" id="IPR019734">
    <property type="entry name" value="TPR_rpt"/>
</dbReference>
<keyword evidence="5" id="KW-1185">Reference proteome</keyword>
<dbReference type="GO" id="GO:0046872">
    <property type="term" value="F:metal ion binding"/>
    <property type="evidence" value="ECO:0007669"/>
    <property type="project" value="UniProtKB-KW"/>
</dbReference>
<reference evidence="4 5" key="1">
    <citation type="journal article" date="2011" name="Stand. Genomic Sci.">
        <title>Complete genome sequence of the thermophilic sulfur-reducer Desulfurobacterium thermolithotrophum type strain (BSA(T)) from a deep-sea hydrothermal vent.</title>
        <authorList>
            <person name="Goker M."/>
            <person name="Daligault H."/>
            <person name="Mwirichia R."/>
            <person name="Lapidus A."/>
            <person name="Lucas S."/>
            <person name="Deshpande S."/>
            <person name="Pagani I."/>
            <person name="Tapia R."/>
            <person name="Cheng J.F."/>
            <person name="Goodwin L."/>
            <person name="Pitluck S."/>
            <person name="Liolios K."/>
            <person name="Ivanova N."/>
            <person name="Mavromatis K."/>
            <person name="Mikhailova N."/>
            <person name="Pati A."/>
            <person name="Chen A."/>
            <person name="Palaniappan K."/>
            <person name="Han C."/>
            <person name="Land M."/>
            <person name="Hauser L."/>
            <person name="Pan C."/>
            <person name="Brambilla E.M."/>
            <person name="Rohde M."/>
            <person name="Spring S."/>
            <person name="Sikorski J."/>
            <person name="Wirth R."/>
            <person name="Detter J.C."/>
            <person name="Woyke T."/>
            <person name="Bristow J."/>
            <person name="Eisen J.A."/>
            <person name="Markowitz V."/>
            <person name="Hugenholtz P."/>
            <person name="Kyrpides N.C."/>
            <person name="Klenk H.P."/>
        </authorList>
    </citation>
    <scope>NUCLEOTIDE SEQUENCE [LARGE SCALE GENOMIC DNA]</scope>
    <source>
        <strain evidence="5">DSM 11699 / BSA</strain>
    </source>
</reference>
<dbReference type="Pfam" id="PF13181">
    <property type="entry name" value="TPR_8"/>
    <property type="match status" value="2"/>
</dbReference>
<dbReference type="InterPro" id="IPR041166">
    <property type="entry name" value="Rubredoxin_2"/>
</dbReference>
<dbReference type="FunCoup" id="F0S2L1">
    <property type="interactions" value="41"/>
</dbReference>
<dbReference type="Pfam" id="PF18073">
    <property type="entry name" value="Zn_ribbon_LapB"/>
    <property type="match status" value="1"/>
</dbReference>
<feature type="repeat" description="TPR" evidence="2">
    <location>
        <begin position="81"/>
        <end position="114"/>
    </location>
</feature>
<organism evidence="4 5">
    <name type="scientific">Desulfurobacterium thermolithotrophum (strain DSM 11699 / BSA)</name>
    <dbReference type="NCBI Taxonomy" id="868864"/>
    <lineage>
        <taxon>Bacteria</taxon>
        <taxon>Pseudomonadati</taxon>
        <taxon>Aquificota</taxon>
        <taxon>Aquificia</taxon>
        <taxon>Desulfurobacteriales</taxon>
        <taxon>Desulfurobacteriaceae</taxon>
        <taxon>Desulfurobacterium</taxon>
    </lineage>
</organism>
<dbReference type="OrthoDB" id="507476at2"/>
<dbReference type="Gene3D" id="1.25.40.10">
    <property type="entry name" value="Tetratricopeptide repeat domain"/>
    <property type="match status" value="1"/>
</dbReference>
<feature type="repeat" description="TPR" evidence="2">
    <location>
        <begin position="115"/>
        <end position="148"/>
    </location>
</feature>